<dbReference type="Proteomes" id="UP000238701">
    <property type="component" value="Unassembled WGS sequence"/>
</dbReference>
<dbReference type="AlphaFoldDB" id="A0A2U3KY12"/>
<sequence>MIEWTEQATRQLDQAHDYIALSNSEEVAARITMRIVTSVQHLATFPMSGRSGRVPGTRELVIPNAPFIAAYAIDHDRIVILAVYHGAQQWPEVF</sequence>
<protein>
    <submittedName>
        <fullName evidence="3">Putative toxin Y4kP</fullName>
    </submittedName>
</protein>
<organism evidence="3 4">
    <name type="scientific">Candidatus Sulfotelmatobacter kueseliae</name>
    <dbReference type="NCBI Taxonomy" id="2042962"/>
    <lineage>
        <taxon>Bacteria</taxon>
        <taxon>Pseudomonadati</taxon>
        <taxon>Acidobacteriota</taxon>
        <taxon>Terriglobia</taxon>
        <taxon>Terriglobales</taxon>
        <taxon>Candidatus Korobacteraceae</taxon>
        <taxon>Candidatus Sulfotelmatobacter</taxon>
    </lineage>
</organism>
<dbReference type="Pfam" id="PF05016">
    <property type="entry name" value="ParE_toxin"/>
    <property type="match status" value="1"/>
</dbReference>
<name>A0A2U3KY12_9BACT</name>
<reference evidence="4" key="1">
    <citation type="submission" date="2018-02" db="EMBL/GenBank/DDBJ databases">
        <authorList>
            <person name="Hausmann B."/>
        </authorList>
    </citation>
    <scope>NUCLEOTIDE SEQUENCE [LARGE SCALE GENOMIC DNA]</scope>
    <source>
        <strain evidence="4">Peat soil MAG SbA1</strain>
    </source>
</reference>
<evidence type="ECO:0000256" key="2">
    <source>
        <dbReference type="ARBA" id="ARBA00022649"/>
    </source>
</evidence>
<evidence type="ECO:0000313" key="3">
    <source>
        <dbReference type="EMBL" id="SPF44449.1"/>
    </source>
</evidence>
<dbReference type="Gene3D" id="3.30.2310.20">
    <property type="entry name" value="RelE-like"/>
    <property type="match status" value="1"/>
</dbReference>
<proteinExistence type="inferred from homology"/>
<dbReference type="PANTHER" id="PTHR33755:SF6">
    <property type="entry name" value="PLASMID STABILIZATION SYSTEM PROTEIN"/>
    <property type="match status" value="1"/>
</dbReference>
<evidence type="ECO:0000256" key="1">
    <source>
        <dbReference type="ARBA" id="ARBA00006226"/>
    </source>
</evidence>
<keyword evidence="2" id="KW-1277">Toxin-antitoxin system</keyword>
<accession>A0A2U3KY12</accession>
<dbReference type="EMBL" id="OMOD01000148">
    <property type="protein sequence ID" value="SPF44449.1"/>
    <property type="molecule type" value="Genomic_DNA"/>
</dbReference>
<comment type="similarity">
    <text evidence="1">Belongs to the RelE toxin family.</text>
</comment>
<dbReference type="InterPro" id="IPR007712">
    <property type="entry name" value="RelE/ParE_toxin"/>
</dbReference>
<evidence type="ECO:0000313" key="4">
    <source>
        <dbReference type="Proteomes" id="UP000238701"/>
    </source>
</evidence>
<dbReference type="InterPro" id="IPR035093">
    <property type="entry name" value="RelE/ParE_toxin_dom_sf"/>
</dbReference>
<dbReference type="NCBIfam" id="TIGR02385">
    <property type="entry name" value="RelE_StbE"/>
    <property type="match status" value="1"/>
</dbReference>
<dbReference type="PANTHER" id="PTHR33755">
    <property type="entry name" value="TOXIN PARE1-RELATED"/>
    <property type="match status" value="1"/>
</dbReference>
<gene>
    <name evidence="3" type="ORF">SBA1_530085</name>
</gene>
<dbReference type="InterPro" id="IPR051803">
    <property type="entry name" value="TA_system_RelE-like_toxin"/>
</dbReference>
<dbReference type="OrthoDB" id="9798046at2"/>